<sequence>MWKLLYSCLLCVVLSSCYTSQKANKQLNKAQLNYPELVAKKSAEWYPCKTGKVISDSSDLNRWIEQINTIDTVYKTLADTVIISSDCPKALIKYKYLLKKLPSIHDTIIIESTAKESALQLQLDEKIKECDKVKSHYISSIWFIVVALLLLIISILIKFFK</sequence>
<accession>A0A6J7WMC0</accession>
<protein>
    <recommendedName>
        <fullName evidence="3">Lipoprotein</fullName>
    </recommendedName>
</protein>
<dbReference type="EMBL" id="LR798248">
    <property type="protein sequence ID" value="CAB5217938.1"/>
    <property type="molecule type" value="Genomic_DNA"/>
</dbReference>
<reference evidence="2" key="1">
    <citation type="submission" date="2020-05" db="EMBL/GenBank/DDBJ databases">
        <authorList>
            <person name="Chiriac C."/>
            <person name="Salcher M."/>
            <person name="Ghai R."/>
            <person name="Kavagutti S V."/>
        </authorList>
    </citation>
    <scope>NUCLEOTIDE SEQUENCE</scope>
</reference>
<keyword evidence="1" id="KW-0812">Transmembrane</keyword>
<evidence type="ECO:0000313" key="2">
    <source>
        <dbReference type="EMBL" id="CAB5217938.1"/>
    </source>
</evidence>
<proteinExistence type="predicted"/>
<evidence type="ECO:0000256" key="1">
    <source>
        <dbReference type="SAM" id="Phobius"/>
    </source>
</evidence>
<gene>
    <name evidence="2" type="ORF">UFOVP208_30</name>
</gene>
<name>A0A6J7WMC0_9CAUD</name>
<keyword evidence="1" id="KW-1133">Transmembrane helix</keyword>
<dbReference type="PROSITE" id="PS51257">
    <property type="entry name" value="PROKAR_LIPOPROTEIN"/>
    <property type="match status" value="1"/>
</dbReference>
<organism evidence="2">
    <name type="scientific">uncultured Caudovirales phage</name>
    <dbReference type="NCBI Taxonomy" id="2100421"/>
    <lineage>
        <taxon>Viruses</taxon>
        <taxon>Duplodnaviria</taxon>
        <taxon>Heunggongvirae</taxon>
        <taxon>Uroviricota</taxon>
        <taxon>Caudoviricetes</taxon>
        <taxon>Peduoviridae</taxon>
        <taxon>Maltschvirus</taxon>
        <taxon>Maltschvirus maltsch</taxon>
    </lineage>
</organism>
<feature type="transmembrane region" description="Helical" evidence="1">
    <location>
        <begin position="137"/>
        <end position="160"/>
    </location>
</feature>
<keyword evidence="1" id="KW-0472">Membrane</keyword>
<evidence type="ECO:0008006" key="3">
    <source>
        <dbReference type="Google" id="ProtNLM"/>
    </source>
</evidence>